<comment type="caution">
    <text evidence="1">The sequence shown here is derived from an EMBL/GenBank/DDBJ whole genome shotgun (WGS) entry which is preliminary data.</text>
</comment>
<dbReference type="InterPro" id="IPR036412">
    <property type="entry name" value="HAD-like_sf"/>
</dbReference>
<reference evidence="1 2" key="1">
    <citation type="submission" date="2022-03" db="EMBL/GenBank/DDBJ databases">
        <title>Parabacteroides sp. nov. isolated from swine feces.</title>
        <authorList>
            <person name="Bak J.E."/>
        </authorList>
    </citation>
    <scope>NUCLEOTIDE SEQUENCE [LARGE SCALE GENOMIC DNA]</scope>
    <source>
        <strain evidence="1 2">AGMB00274</strain>
    </source>
</reference>
<dbReference type="Pfam" id="PF00702">
    <property type="entry name" value="Hydrolase"/>
    <property type="match status" value="1"/>
</dbReference>
<dbReference type="EMBL" id="JAKZMM010000038">
    <property type="protein sequence ID" value="MCJ2381608.1"/>
    <property type="molecule type" value="Genomic_DNA"/>
</dbReference>
<dbReference type="InterPro" id="IPR023198">
    <property type="entry name" value="PGP-like_dom2"/>
</dbReference>
<gene>
    <name evidence="1" type="ORF">MUN53_13485</name>
</gene>
<keyword evidence="2" id="KW-1185">Reference proteome</keyword>
<dbReference type="InterPro" id="IPR052550">
    <property type="entry name" value="Pyrimidine_5'-ntase_YjjG"/>
</dbReference>
<dbReference type="InterPro" id="IPR023214">
    <property type="entry name" value="HAD_sf"/>
</dbReference>
<dbReference type="InterPro" id="IPR006439">
    <property type="entry name" value="HAD-SF_hydro_IA"/>
</dbReference>
<dbReference type="SUPFAM" id="SSF56784">
    <property type="entry name" value="HAD-like"/>
    <property type="match status" value="1"/>
</dbReference>
<name>A0ABT0C3L7_9BACT</name>
<dbReference type="Proteomes" id="UP001165444">
    <property type="component" value="Unassembled WGS sequence"/>
</dbReference>
<organism evidence="1 2">
    <name type="scientific">Parabacteroides faecalis</name>
    <dbReference type="NCBI Taxonomy" id="2924040"/>
    <lineage>
        <taxon>Bacteria</taxon>
        <taxon>Pseudomonadati</taxon>
        <taxon>Bacteroidota</taxon>
        <taxon>Bacteroidia</taxon>
        <taxon>Bacteroidales</taxon>
        <taxon>Tannerellaceae</taxon>
        <taxon>Parabacteroides</taxon>
    </lineage>
</organism>
<dbReference type="Gene3D" id="1.10.150.240">
    <property type="entry name" value="Putative phosphatase, domain 2"/>
    <property type="match status" value="1"/>
</dbReference>
<evidence type="ECO:0000313" key="1">
    <source>
        <dbReference type="EMBL" id="MCJ2381608.1"/>
    </source>
</evidence>
<sequence length="230" mass="27351">MKYKNLFIDLDDTLWDTYHNNKECLKELYADYKMDRHYASFEAFFAIYMPHNEELWAKYRNGEIDRQTLIIDRFLYVFRPLGIEDSKEILRINNDFLQRTTLQKRLVPGAIDLLEHLRPYYRMFILSNGFREVQALKLQNSGLAPYFDRMILSEDAGIQKPHKGIFDYALINTNSRRTESLMIGDSWDADIVGAYQSRMDQIWFNPKDHPAKGFVPTYTVKRLDEIKNIL</sequence>
<protein>
    <submittedName>
        <fullName evidence="1">YjjG family noncanonical pyrimidine nucleotidase</fullName>
    </submittedName>
</protein>
<evidence type="ECO:0000313" key="2">
    <source>
        <dbReference type="Proteomes" id="UP001165444"/>
    </source>
</evidence>
<dbReference type="Gene3D" id="3.40.50.1000">
    <property type="entry name" value="HAD superfamily/HAD-like"/>
    <property type="match status" value="1"/>
</dbReference>
<dbReference type="PANTHER" id="PTHR47478:SF1">
    <property type="entry name" value="PYRIMIDINE 5'-NUCLEOTIDASE YJJG"/>
    <property type="match status" value="1"/>
</dbReference>
<dbReference type="InterPro" id="IPR011951">
    <property type="entry name" value="HAD-SF_hydro_IA_YjjG/PynA"/>
</dbReference>
<accession>A0ABT0C3L7</accession>
<dbReference type="SFLD" id="SFLDS00003">
    <property type="entry name" value="Haloacid_Dehalogenase"/>
    <property type="match status" value="1"/>
</dbReference>
<dbReference type="RefSeq" id="WP_243326028.1">
    <property type="nucleotide sequence ID" value="NZ_JAKZMM010000038.1"/>
</dbReference>
<dbReference type="NCBIfam" id="TIGR02254">
    <property type="entry name" value="YjjG_YfnB"/>
    <property type="match status" value="1"/>
</dbReference>
<dbReference type="SFLD" id="SFLDG01129">
    <property type="entry name" value="C1.5:_HAD__Beta-PGM__Phosphata"/>
    <property type="match status" value="1"/>
</dbReference>
<proteinExistence type="predicted"/>
<dbReference type="NCBIfam" id="TIGR01549">
    <property type="entry name" value="HAD-SF-IA-v1"/>
    <property type="match status" value="1"/>
</dbReference>
<dbReference type="PANTHER" id="PTHR47478">
    <property type="match status" value="1"/>
</dbReference>